<evidence type="ECO:0000313" key="10">
    <source>
        <dbReference type="Proteomes" id="UP000469325"/>
    </source>
</evidence>
<evidence type="ECO:0000256" key="6">
    <source>
        <dbReference type="ARBA" id="ARBA00023136"/>
    </source>
</evidence>
<dbReference type="Pfam" id="PF03458">
    <property type="entry name" value="Gly_transporter"/>
    <property type="match status" value="2"/>
</dbReference>
<dbReference type="AlphaFoldDB" id="A0A6N7XAX7"/>
<keyword evidence="3" id="KW-1003">Cell membrane</keyword>
<keyword evidence="6 7" id="KW-0472">Membrane</keyword>
<feature type="transmembrane region" description="Helical" evidence="7">
    <location>
        <begin position="12"/>
        <end position="37"/>
    </location>
</feature>
<comment type="caution">
    <text evidence="9">The sequence shown here is derived from an EMBL/GenBank/DDBJ whole genome shotgun (WGS) entry which is preliminary data.</text>
</comment>
<gene>
    <name evidence="9" type="ORF">FYJ68_00585</name>
</gene>
<evidence type="ECO:0000256" key="7">
    <source>
        <dbReference type="SAM" id="Phobius"/>
    </source>
</evidence>
<reference evidence="9 10" key="1">
    <citation type="submission" date="2019-08" db="EMBL/GenBank/DDBJ databases">
        <title>In-depth cultivation of the pig gut microbiome towards novel bacterial diversity and tailored functional studies.</title>
        <authorList>
            <person name="Wylensek D."/>
            <person name="Hitch T.C.A."/>
            <person name="Clavel T."/>
        </authorList>
    </citation>
    <scope>NUCLEOTIDE SEQUENCE [LARGE SCALE GENOMIC DNA]</scope>
    <source>
        <strain evidence="9 10">CA-Schmier-601-WT-1</strain>
    </source>
</reference>
<dbReference type="PANTHER" id="PTHR30506:SF3">
    <property type="entry name" value="UPF0126 INNER MEMBRANE PROTEIN YADS-RELATED"/>
    <property type="match status" value="1"/>
</dbReference>
<feature type="transmembrane region" description="Helical" evidence="7">
    <location>
        <begin position="124"/>
        <end position="143"/>
    </location>
</feature>
<feature type="domain" description="Glycine transporter" evidence="8">
    <location>
        <begin position="106"/>
        <end position="179"/>
    </location>
</feature>
<evidence type="ECO:0000256" key="4">
    <source>
        <dbReference type="ARBA" id="ARBA00022692"/>
    </source>
</evidence>
<evidence type="ECO:0000256" key="1">
    <source>
        <dbReference type="ARBA" id="ARBA00004651"/>
    </source>
</evidence>
<evidence type="ECO:0000256" key="5">
    <source>
        <dbReference type="ARBA" id="ARBA00022989"/>
    </source>
</evidence>
<feature type="transmembrane region" description="Helical" evidence="7">
    <location>
        <begin position="100"/>
        <end position="118"/>
    </location>
</feature>
<accession>A0A6N7XAX7</accession>
<sequence length="267" mass="28843">MPELFSSYGPDTAAVAIPAWLDLSAVVAGSFTGILVAKERSLDLVGYLALSILCGLGGGLIRDTIMQVGDVYMLRSSYAIPVTVIAAILGFLFSGVLHKFPNLLNWADIISVGLFVAAGTDKAIVYHLSPWACALMGTVTGVGGGMLRDIFLGDVPKIFKRSNLYALCAVAGSAIYYVFVLILYINRPWAALACIAVVVALRMWSLKYNVLSPSDVDLTPKATRAARVVYHRAMARGEHEGKTYVTRYTTKRSEGVDYLQEGHQTRG</sequence>
<proteinExistence type="inferred from homology"/>
<evidence type="ECO:0000256" key="2">
    <source>
        <dbReference type="ARBA" id="ARBA00008193"/>
    </source>
</evidence>
<feature type="transmembrane region" description="Helical" evidence="7">
    <location>
        <begin position="164"/>
        <end position="183"/>
    </location>
</feature>
<comment type="similarity">
    <text evidence="2">Belongs to the UPF0126 family.</text>
</comment>
<name>A0A6N7XAX7_9ACTN</name>
<evidence type="ECO:0000256" key="3">
    <source>
        <dbReference type="ARBA" id="ARBA00022475"/>
    </source>
</evidence>
<feature type="transmembrane region" description="Helical" evidence="7">
    <location>
        <begin position="73"/>
        <end position="93"/>
    </location>
</feature>
<keyword evidence="4 7" id="KW-0812">Transmembrane</keyword>
<keyword evidence="5 7" id="KW-1133">Transmembrane helix</keyword>
<comment type="subcellular location">
    <subcellularLocation>
        <location evidence="1">Cell membrane</location>
        <topology evidence="1">Multi-pass membrane protein</topology>
    </subcellularLocation>
</comment>
<dbReference type="Proteomes" id="UP000469325">
    <property type="component" value="Unassembled WGS sequence"/>
</dbReference>
<protein>
    <recommendedName>
        <fullName evidence="8">Glycine transporter domain-containing protein</fullName>
    </recommendedName>
</protein>
<keyword evidence="10" id="KW-1185">Reference proteome</keyword>
<evidence type="ECO:0000259" key="8">
    <source>
        <dbReference type="Pfam" id="PF03458"/>
    </source>
</evidence>
<feature type="transmembrane region" description="Helical" evidence="7">
    <location>
        <begin position="189"/>
        <end position="205"/>
    </location>
</feature>
<dbReference type="GO" id="GO:0005886">
    <property type="term" value="C:plasma membrane"/>
    <property type="evidence" value="ECO:0007669"/>
    <property type="project" value="UniProtKB-SubCell"/>
</dbReference>
<dbReference type="EMBL" id="VUNC01000001">
    <property type="protein sequence ID" value="MST71623.1"/>
    <property type="molecule type" value="Genomic_DNA"/>
</dbReference>
<feature type="transmembrane region" description="Helical" evidence="7">
    <location>
        <begin position="44"/>
        <end position="61"/>
    </location>
</feature>
<dbReference type="InterPro" id="IPR005115">
    <property type="entry name" value="Gly_transporter"/>
</dbReference>
<dbReference type="PANTHER" id="PTHR30506">
    <property type="entry name" value="INNER MEMBRANE PROTEIN"/>
    <property type="match status" value="1"/>
</dbReference>
<evidence type="ECO:0000313" key="9">
    <source>
        <dbReference type="EMBL" id="MST71623.1"/>
    </source>
</evidence>
<organism evidence="9 10">
    <name type="scientific">Olsenella porci</name>
    <dbReference type="NCBI Taxonomy" id="2652279"/>
    <lineage>
        <taxon>Bacteria</taxon>
        <taxon>Bacillati</taxon>
        <taxon>Actinomycetota</taxon>
        <taxon>Coriobacteriia</taxon>
        <taxon>Coriobacteriales</taxon>
        <taxon>Atopobiaceae</taxon>
        <taxon>Olsenella</taxon>
    </lineage>
</organism>
<feature type="domain" description="Glycine transporter" evidence="8">
    <location>
        <begin position="20"/>
        <end position="92"/>
    </location>
</feature>